<evidence type="ECO:0000313" key="1">
    <source>
        <dbReference type="EMBL" id="GJT36956.1"/>
    </source>
</evidence>
<dbReference type="PANTHER" id="PTHR48462">
    <property type="entry name" value="PROTEIN, PUTATIVE-RELATED"/>
    <property type="match status" value="1"/>
</dbReference>
<proteinExistence type="predicted"/>
<dbReference type="PANTHER" id="PTHR48462:SF1">
    <property type="entry name" value="PROTEIN, PUTATIVE-RELATED"/>
    <property type="match status" value="1"/>
</dbReference>
<accession>A0ABQ5DCH4</accession>
<reference evidence="1" key="2">
    <citation type="submission" date="2022-01" db="EMBL/GenBank/DDBJ databases">
        <authorList>
            <person name="Yamashiro T."/>
            <person name="Shiraishi A."/>
            <person name="Satake H."/>
            <person name="Nakayama K."/>
        </authorList>
    </citation>
    <scope>NUCLEOTIDE SEQUENCE</scope>
</reference>
<organism evidence="1 2">
    <name type="scientific">Tanacetum coccineum</name>
    <dbReference type="NCBI Taxonomy" id="301880"/>
    <lineage>
        <taxon>Eukaryota</taxon>
        <taxon>Viridiplantae</taxon>
        <taxon>Streptophyta</taxon>
        <taxon>Embryophyta</taxon>
        <taxon>Tracheophyta</taxon>
        <taxon>Spermatophyta</taxon>
        <taxon>Magnoliopsida</taxon>
        <taxon>eudicotyledons</taxon>
        <taxon>Gunneridae</taxon>
        <taxon>Pentapetalae</taxon>
        <taxon>asterids</taxon>
        <taxon>campanulids</taxon>
        <taxon>Asterales</taxon>
        <taxon>Asteraceae</taxon>
        <taxon>Asteroideae</taxon>
        <taxon>Anthemideae</taxon>
        <taxon>Anthemidinae</taxon>
        <taxon>Tanacetum</taxon>
    </lineage>
</organism>
<sequence length="319" mass="34921">MRTCPPRVFESAQRSFDVALRSSLERISVGLQTKLLWHTGIDSPGPIFDDALSTSQREDHASDWLRTVPISGLGQTMNACSRVFVGDIYGDHVVSCAGVIGIKHRHNVVRDTLVDICCRSGVSAGKEVDIGLDRGRDKPLRPADMLFYSWDRGLDVCVDLTGSSALTQTGMVDFVPGRAVIDAAQRKRIKYMDKCAAIGYGFLPFSFSSLGELEADAVTLLRRIRKFSITQDIGARAAIHIFNRISFAIAKGVRAQIVSRLPSNLFDRGDNVGEYRDCLLYPRCTVFAELSSNSLTHLSGLTCSMMDGGGIPLILVCLD</sequence>
<evidence type="ECO:0000313" key="2">
    <source>
        <dbReference type="Proteomes" id="UP001151760"/>
    </source>
</evidence>
<gene>
    <name evidence="1" type="ORF">Tco_0936821</name>
</gene>
<keyword evidence="2" id="KW-1185">Reference proteome</keyword>
<name>A0ABQ5DCH4_9ASTR</name>
<dbReference type="Proteomes" id="UP001151760">
    <property type="component" value="Unassembled WGS sequence"/>
</dbReference>
<comment type="caution">
    <text evidence="1">The sequence shown here is derived from an EMBL/GenBank/DDBJ whole genome shotgun (WGS) entry which is preliminary data.</text>
</comment>
<reference evidence="1" key="1">
    <citation type="journal article" date="2022" name="Int. J. Mol. Sci.">
        <title>Draft Genome of Tanacetum Coccineum: Genomic Comparison of Closely Related Tanacetum-Family Plants.</title>
        <authorList>
            <person name="Yamashiro T."/>
            <person name="Shiraishi A."/>
            <person name="Nakayama K."/>
            <person name="Satake H."/>
        </authorList>
    </citation>
    <scope>NUCLEOTIDE SEQUENCE</scope>
</reference>
<protein>
    <submittedName>
        <fullName evidence="1">Uncharacterized protein</fullName>
    </submittedName>
</protein>
<dbReference type="EMBL" id="BQNB010015183">
    <property type="protein sequence ID" value="GJT36956.1"/>
    <property type="molecule type" value="Genomic_DNA"/>
</dbReference>